<keyword evidence="6 10" id="KW-0498">Mitosis</keyword>
<sequence length="235" mass="27239">MEGENEVNYEAEQRQVHRNNTSNLNTVQRFLASVETDVTATCRKLQTKILSALEERKKTKQKIEELREAIQQAKETHTRNKDGVQQLERELEKLNMVLKGKEEELDAQKKALAECVENVKKEESLVSEVKVENQRKTNQADTSIQLFKKHLGLDIACLHNTLVFKFTQVSHSNPDAEYMVHLSLEEDKYTLLESEPPLPSLPQLQEELNTSGNLLACIVQIRKLFERMDNKRRRQ</sequence>
<evidence type="ECO:0000256" key="9">
    <source>
        <dbReference type="ARBA" id="ARBA00023328"/>
    </source>
</evidence>
<feature type="domain" description="Chromosome segregation protein Spc25 C-terminal" evidence="12">
    <location>
        <begin position="160"/>
        <end position="225"/>
    </location>
</feature>
<dbReference type="InterPro" id="IPR013255">
    <property type="entry name" value="Spc25_C"/>
</dbReference>
<dbReference type="GO" id="GO:0051301">
    <property type="term" value="P:cell division"/>
    <property type="evidence" value="ECO:0007669"/>
    <property type="project" value="UniProtKB-UniRule"/>
</dbReference>
<keyword evidence="4 10" id="KW-0158">Chromosome</keyword>
<comment type="subcellular location">
    <subcellularLocation>
        <location evidence="1">Chromosome</location>
        <location evidence="1">Centromere</location>
    </subcellularLocation>
    <subcellularLocation>
        <location evidence="10">Nucleus</location>
    </subcellularLocation>
    <subcellularLocation>
        <location evidence="10">Chromosome</location>
        <location evidence="10">Centromere</location>
        <location evidence="10">Kinetochore</location>
    </subcellularLocation>
</comment>
<evidence type="ECO:0000256" key="6">
    <source>
        <dbReference type="ARBA" id="ARBA00022776"/>
    </source>
</evidence>
<reference evidence="13" key="1">
    <citation type="submission" date="2015-09" db="EMBL/GenBank/DDBJ databases">
        <title>Scylla olivacea transcriptome.</title>
        <authorList>
            <person name="Ikhwanuddin M."/>
        </authorList>
    </citation>
    <scope>NUCLEOTIDE SEQUENCE</scope>
</reference>
<evidence type="ECO:0000256" key="11">
    <source>
        <dbReference type="SAM" id="Coils"/>
    </source>
</evidence>
<keyword evidence="10" id="KW-0995">Kinetochore</keyword>
<feature type="coiled-coil region" evidence="11">
    <location>
        <begin position="42"/>
        <end position="122"/>
    </location>
</feature>
<dbReference type="GO" id="GO:0031262">
    <property type="term" value="C:Ndc80 complex"/>
    <property type="evidence" value="ECO:0007669"/>
    <property type="project" value="InterPro"/>
</dbReference>
<evidence type="ECO:0000256" key="7">
    <source>
        <dbReference type="ARBA" id="ARBA00023054"/>
    </source>
</evidence>
<dbReference type="EMBL" id="GDRN01064820">
    <property type="protein sequence ID" value="JAI64773.1"/>
    <property type="molecule type" value="Transcribed_RNA"/>
</dbReference>
<keyword evidence="7 11" id="KW-0175">Coiled coil</keyword>
<dbReference type="AlphaFoldDB" id="A0A0P4WKW0"/>
<keyword evidence="10" id="KW-0539">Nucleus</keyword>
<dbReference type="CDD" id="cd23784">
    <property type="entry name" value="RWD_Spc25"/>
    <property type="match status" value="1"/>
</dbReference>
<evidence type="ECO:0000259" key="12">
    <source>
        <dbReference type="Pfam" id="PF08234"/>
    </source>
</evidence>
<accession>A0A0P4WKW0</accession>
<name>A0A0P4WKW0_SCYOL</name>
<keyword evidence="9 10" id="KW-0137">Centromere</keyword>
<dbReference type="PANTHER" id="PTHR14281">
    <property type="entry name" value="KINETOCHORE PROTEIN SPC25-RELATED"/>
    <property type="match status" value="1"/>
</dbReference>
<dbReference type="Pfam" id="PF08234">
    <property type="entry name" value="Spindle_Spc25"/>
    <property type="match status" value="1"/>
</dbReference>
<protein>
    <recommendedName>
        <fullName evidence="3 10">Kinetochore protein SPC25</fullName>
    </recommendedName>
</protein>
<proteinExistence type="inferred from homology"/>
<evidence type="ECO:0000256" key="4">
    <source>
        <dbReference type="ARBA" id="ARBA00022454"/>
    </source>
</evidence>
<dbReference type="GO" id="GO:0007059">
    <property type="term" value="P:chromosome segregation"/>
    <property type="evidence" value="ECO:0007669"/>
    <property type="project" value="InterPro"/>
</dbReference>
<evidence type="ECO:0000256" key="1">
    <source>
        <dbReference type="ARBA" id="ARBA00004584"/>
    </source>
</evidence>
<organism evidence="13">
    <name type="scientific">Scylla olivacea</name>
    <name type="common">Orange mud crab</name>
    <name type="synonym">Cancer olivacea</name>
    <dbReference type="NCBI Taxonomy" id="85551"/>
    <lineage>
        <taxon>Eukaryota</taxon>
        <taxon>Metazoa</taxon>
        <taxon>Ecdysozoa</taxon>
        <taxon>Arthropoda</taxon>
        <taxon>Crustacea</taxon>
        <taxon>Multicrustacea</taxon>
        <taxon>Malacostraca</taxon>
        <taxon>Eumalacostraca</taxon>
        <taxon>Eucarida</taxon>
        <taxon>Decapoda</taxon>
        <taxon>Pleocyemata</taxon>
        <taxon>Brachyura</taxon>
        <taxon>Eubrachyura</taxon>
        <taxon>Portunoidea</taxon>
        <taxon>Portunidae</taxon>
        <taxon>Portuninae</taxon>
        <taxon>Scylla</taxon>
    </lineage>
</organism>
<evidence type="ECO:0000256" key="5">
    <source>
        <dbReference type="ARBA" id="ARBA00022618"/>
    </source>
</evidence>
<evidence type="ECO:0000256" key="3">
    <source>
        <dbReference type="ARBA" id="ARBA00013692"/>
    </source>
</evidence>
<dbReference type="InterPro" id="IPR045143">
    <property type="entry name" value="Spc25"/>
</dbReference>
<comment type="subunit">
    <text evidence="10">Component of the NDC80 complex.</text>
</comment>
<dbReference type="GO" id="GO:0005634">
    <property type="term" value="C:nucleus"/>
    <property type="evidence" value="ECO:0007669"/>
    <property type="project" value="UniProtKB-SubCell"/>
</dbReference>
<dbReference type="PANTHER" id="PTHR14281:SF0">
    <property type="entry name" value="KINETOCHORE PROTEIN SPC25"/>
    <property type="match status" value="1"/>
</dbReference>
<evidence type="ECO:0000256" key="10">
    <source>
        <dbReference type="RuleBase" id="RU367150"/>
    </source>
</evidence>
<comment type="similarity">
    <text evidence="2 10">Belongs to the SPC25 family.</text>
</comment>
<keyword evidence="8 10" id="KW-0131">Cell cycle</keyword>
<evidence type="ECO:0000256" key="8">
    <source>
        <dbReference type="ARBA" id="ARBA00023306"/>
    </source>
</evidence>
<dbReference type="Gene3D" id="3.30.457.50">
    <property type="entry name" value="Chromosome segregation protein Spc25"/>
    <property type="match status" value="1"/>
</dbReference>
<evidence type="ECO:0000313" key="13">
    <source>
        <dbReference type="EMBL" id="JAI64773.1"/>
    </source>
</evidence>
<keyword evidence="5 10" id="KW-0132">Cell division</keyword>
<comment type="function">
    <text evidence="10">Acts as a component of the essential kinetochore-associated NDC80 complex, which is required for chromosome segregation and spindle checkpoint activity.</text>
</comment>
<evidence type="ECO:0000256" key="2">
    <source>
        <dbReference type="ARBA" id="ARBA00006379"/>
    </source>
</evidence>